<organism evidence="13 14">
    <name type="scientific">Glarea lozoyensis (strain ATCC 74030 / MF5533)</name>
    <dbReference type="NCBI Taxonomy" id="1104152"/>
    <lineage>
        <taxon>Eukaryota</taxon>
        <taxon>Fungi</taxon>
        <taxon>Dikarya</taxon>
        <taxon>Ascomycota</taxon>
        <taxon>Pezizomycotina</taxon>
        <taxon>Leotiomycetes</taxon>
        <taxon>Helotiales</taxon>
        <taxon>Helotiaceae</taxon>
        <taxon>Glarea</taxon>
    </lineage>
</organism>
<comment type="similarity">
    <text evidence="2">Belongs to the RRM U1 A/B'' family.</text>
</comment>
<dbReference type="InterPro" id="IPR012677">
    <property type="entry name" value="Nucleotide-bd_a/b_plait_sf"/>
</dbReference>
<proteinExistence type="inferred from homology"/>
<dbReference type="GO" id="GO:0030532">
    <property type="term" value="C:small nuclear ribonucleoprotein complex"/>
    <property type="evidence" value="ECO:0007669"/>
    <property type="project" value="UniProtKB-ARBA"/>
</dbReference>
<keyword evidence="14" id="KW-1185">Reference proteome</keyword>
<evidence type="ECO:0000256" key="6">
    <source>
        <dbReference type="ARBA" id="ARBA00022884"/>
    </source>
</evidence>
<comment type="caution">
    <text evidence="13">The sequence shown here is derived from an EMBL/GenBank/DDBJ whole genome shotgun (WGS) entry which is preliminary data.</text>
</comment>
<feature type="region of interest" description="Disordered" evidence="11">
    <location>
        <begin position="116"/>
        <end position="183"/>
    </location>
</feature>
<evidence type="ECO:0000259" key="12">
    <source>
        <dbReference type="PROSITE" id="PS50102"/>
    </source>
</evidence>
<evidence type="ECO:0000256" key="1">
    <source>
        <dbReference type="ARBA" id="ARBA00004123"/>
    </source>
</evidence>
<evidence type="ECO:0000256" key="2">
    <source>
        <dbReference type="ARBA" id="ARBA00007243"/>
    </source>
</evidence>
<feature type="compositionally biased region" description="Basic and acidic residues" evidence="11">
    <location>
        <begin position="139"/>
        <end position="148"/>
    </location>
</feature>
<keyword evidence="7" id="KW-0508">mRNA splicing</keyword>
<dbReference type="InterPro" id="IPR035979">
    <property type="entry name" value="RBD_domain_sf"/>
</dbReference>
<dbReference type="Gene3D" id="3.30.70.330">
    <property type="match status" value="2"/>
</dbReference>
<dbReference type="SUPFAM" id="SSF54928">
    <property type="entry name" value="RNA-binding domain, RBD"/>
    <property type="match status" value="1"/>
</dbReference>
<evidence type="ECO:0000313" key="14">
    <source>
        <dbReference type="Proteomes" id="UP000005446"/>
    </source>
</evidence>
<feature type="domain" description="RRM" evidence="12">
    <location>
        <begin position="198"/>
        <end position="273"/>
    </location>
</feature>
<evidence type="ECO:0000256" key="8">
    <source>
        <dbReference type="ARBA" id="ARBA00023242"/>
    </source>
</evidence>
<dbReference type="SMART" id="SM00360">
    <property type="entry name" value="RRM"/>
    <property type="match status" value="2"/>
</dbReference>
<dbReference type="FunFam" id="3.30.70.330:FF:000029">
    <property type="entry name" value="U2 small nuclear ribonucleoprotein B"/>
    <property type="match status" value="1"/>
</dbReference>
<dbReference type="FunFam" id="3.30.70.330:FF:000039">
    <property type="entry name" value="U1 small nuclear ribonucleoprotein A"/>
    <property type="match status" value="1"/>
</dbReference>
<dbReference type="FunCoup" id="H0EMR9">
    <property type="interactions" value="105"/>
</dbReference>
<protein>
    <submittedName>
        <fullName evidence="13">Putative U1 small nuclear ribonucleoprotein</fullName>
    </submittedName>
</protein>
<feature type="compositionally biased region" description="Basic and acidic residues" evidence="11">
    <location>
        <begin position="116"/>
        <end position="126"/>
    </location>
</feature>
<keyword evidence="9 13" id="KW-0687">Ribonucleoprotein</keyword>
<dbReference type="Pfam" id="PF00076">
    <property type="entry name" value="RRM_1"/>
    <property type="match status" value="2"/>
</dbReference>
<evidence type="ECO:0000256" key="4">
    <source>
        <dbReference type="ARBA" id="ARBA00022728"/>
    </source>
</evidence>
<reference evidence="13 14" key="1">
    <citation type="journal article" date="2012" name="Eukaryot. Cell">
        <title>Genome sequence of the fungus Glarea lozoyensis: the first genome sequence of a species from the Helotiaceae family.</title>
        <authorList>
            <person name="Youssar L."/>
            <person name="Gruening B.A."/>
            <person name="Erxleben A."/>
            <person name="Guenther S."/>
            <person name="Huettel W."/>
        </authorList>
    </citation>
    <scope>NUCLEOTIDE SEQUENCE [LARGE SCALE GENOMIC DNA]</scope>
    <source>
        <strain evidence="14">ATCC 74030 / MF5533</strain>
    </source>
</reference>
<keyword evidence="6 10" id="KW-0694">RNA-binding</keyword>
<dbReference type="InParanoid" id="H0EMR9"/>
<dbReference type="GO" id="GO:0003723">
    <property type="term" value="F:RNA binding"/>
    <property type="evidence" value="ECO:0007669"/>
    <property type="project" value="UniProtKB-UniRule"/>
</dbReference>
<dbReference type="HOGENOM" id="CLU_041869_0_1_1"/>
<evidence type="ECO:0000256" key="7">
    <source>
        <dbReference type="ARBA" id="ARBA00023187"/>
    </source>
</evidence>
<dbReference type="PANTHER" id="PTHR10501">
    <property type="entry name" value="U1 SMALL NUCLEAR RIBONUCLEOPROTEIN A/U2 SMALL NUCLEAR RIBONUCLEOPROTEIN B"/>
    <property type="match status" value="1"/>
</dbReference>
<keyword evidence="4" id="KW-0747">Spliceosome</keyword>
<dbReference type="OrthoDB" id="266020at2759"/>
<evidence type="ECO:0000256" key="10">
    <source>
        <dbReference type="PROSITE-ProRule" id="PRU00176"/>
    </source>
</evidence>
<gene>
    <name evidence="13" type="ORF">M7I_3913</name>
</gene>
<evidence type="ECO:0000256" key="9">
    <source>
        <dbReference type="ARBA" id="ARBA00023274"/>
    </source>
</evidence>
<evidence type="ECO:0000256" key="11">
    <source>
        <dbReference type="SAM" id="MobiDB-lite"/>
    </source>
</evidence>
<evidence type="ECO:0000256" key="5">
    <source>
        <dbReference type="ARBA" id="ARBA00022737"/>
    </source>
</evidence>
<keyword evidence="3" id="KW-0507">mRNA processing</keyword>
<name>H0EMR9_GLAL7</name>
<dbReference type="PROSITE" id="PS50102">
    <property type="entry name" value="RRM"/>
    <property type="match status" value="2"/>
</dbReference>
<feature type="compositionally biased region" description="Low complexity" evidence="11">
    <location>
        <begin position="149"/>
        <end position="172"/>
    </location>
</feature>
<evidence type="ECO:0000313" key="13">
    <source>
        <dbReference type="EMBL" id="EHL00148.1"/>
    </source>
</evidence>
<evidence type="ECO:0000256" key="3">
    <source>
        <dbReference type="ARBA" id="ARBA00022664"/>
    </source>
</evidence>
<dbReference type="GO" id="GO:0005681">
    <property type="term" value="C:spliceosomal complex"/>
    <property type="evidence" value="ECO:0007669"/>
    <property type="project" value="UniProtKB-KW"/>
</dbReference>
<keyword evidence="5" id="KW-0677">Repeat</keyword>
<sequence length="273" mass="30308">MNHLGKIKYVEDYGLELEFGKRSFATLLMYQWEGSIPNEVPVAHQRIKVEQLKESLRELFAEYGTIIDIVAKTNLKAKGQAFIVFDSVDSAQKAIDEVQGFELFGKEMELAFAKTRSDATVKRQGGEEELESHKRRRLAEKDKKKAAEQAESQKLLKRPGAAAPEAARPIKATRGAGLKSSNPSGGAVIPDEYLPPNKILFVQNLPDEYEVNALTSIFERFEGFKEVRLVPGRTGIAFVEYESEVGAISAKENTAGMPLGAGSQIIKVTYQRQ</sequence>
<dbReference type="CDD" id="cd12247">
    <property type="entry name" value="RRM2_U1A_like"/>
    <property type="match status" value="1"/>
</dbReference>
<dbReference type="InterPro" id="IPR000504">
    <property type="entry name" value="RRM_dom"/>
</dbReference>
<dbReference type="GO" id="GO:0008380">
    <property type="term" value="P:RNA splicing"/>
    <property type="evidence" value="ECO:0007669"/>
    <property type="project" value="UniProtKB-KW"/>
</dbReference>
<dbReference type="AlphaFoldDB" id="H0EMR9"/>
<comment type="subcellular location">
    <subcellularLocation>
        <location evidence="1">Nucleus</location>
    </subcellularLocation>
</comment>
<keyword evidence="8" id="KW-0539">Nucleus</keyword>
<dbReference type="Proteomes" id="UP000005446">
    <property type="component" value="Unassembled WGS sequence"/>
</dbReference>
<dbReference type="EMBL" id="AGUE01000094">
    <property type="protein sequence ID" value="EHL00148.1"/>
    <property type="molecule type" value="Genomic_DNA"/>
</dbReference>
<feature type="domain" description="RRM" evidence="12">
    <location>
        <begin position="38"/>
        <end position="115"/>
    </location>
</feature>
<accession>H0EMR9</accession>
<dbReference type="GO" id="GO:0006397">
    <property type="term" value="P:mRNA processing"/>
    <property type="evidence" value="ECO:0007669"/>
    <property type="project" value="UniProtKB-KW"/>
</dbReference>